<keyword evidence="3" id="KW-1185">Reference proteome</keyword>
<reference evidence="4" key="1">
    <citation type="submission" date="2022-11" db="UniProtKB">
        <authorList>
            <consortium name="WormBaseParasite"/>
        </authorList>
    </citation>
    <scope>IDENTIFICATION</scope>
</reference>
<accession>A0A914P8C0</accession>
<sequence>MKFGRSIPLFLFFGLLFPTFINAEPKDCAVDGKCYWNGQTAVGLLSGLKTKTCDDGMCYAFRCLRADGQIMYGSGCYEDFVSACGHIQSSIMENAKKNNNFMHNDESVIAVSCGGDDILSGCAQFKFTGYVNMNKNAAFGSKHNKTANQFKQCNYNDQLFPPSKPQVQCTKGGHCLTGFIEGGLPPGVFSDDFTCDACALFLCNANGKLISGLGCLNDFERICTNIPAAEMKKIKAGKKLYNYVDENNMVSSCAFGDYCVGILFEAFKGTANDKYDKIRLPILASKGEICPFDPQPPKPSEPKSSEPKENGSNGYKLSGMFALGFILFYFW</sequence>
<dbReference type="AlphaFoldDB" id="A0A914P8C0"/>
<proteinExistence type="predicted"/>
<evidence type="ECO:0000313" key="4">
    <source>
        <dbReference type="WBParaSite" id="PDA_v2.g1429.t1"/>
    </source>
</evidence>
<keyword evidence="2" id="KW-0732">Signal</keyword>
<feature type="signal peptide" evidence="2">
    <location>
        <begin position="1"/>
        <end position="23"/>
    </location>
</feature>
<name>A0A914P8C0_9BILA</name>
<protein>
    <submittedName>
        <fullName evidence="4">Uncharacterized protein</fullName>
    </submittedName>
</protein>
<evidence type="ECO:0000256" key="2">
    <source>
        <dbReference type="SAM" id="SignalP"/>
    </source>
</evidence>
<feature type="region of interest" description="Disordered" evidence="1">
    <location>
        <begin position="289"/>
        <end position="311"/>
    </location>
</feature>
<dbReference type="Proteomes" id="UP000887578">
    <property type="component" value="Unplaced"/>
</dbReference>
<feature type="compositionally biased region" description="Basic and acidic residues" evidence="1">
    <location>
        <begin position="300"/>
        <end position="309"/>
    </location>
</feature>
<feature type="chain" id="PRO_5037733394" evidence="2">
    <location>
        <begin position="24"/>
        <end position="331"/>
    </location>
</feature>
<organism evidence="3 4">
    <name type="scientific">Panagrolaimus davidi</name>
    <dbReference type="NCBI Taxonomy" id="227884"/>
    <lineage>
        <taxon>Eukaryota</taxon>
        <taxon>Metazoa</taxon>
        <taxon>Ecdysozoa</taxon>
        <taxon>Nematoda</taxon>
        <taxon>Chromadorea</taxon>
        <taxon>Rhabditida</taxon>
        <taxon>Tylenchina</taxon>
        <taxon>Panagrolaimomorpha</taxon>
        <taxon>Panagrolaimoidea</taxon>
        <taxon>Panagrolaimidae</taxon>
        <taxon>Panagrolaimus</taxon>
    </lineage>
</organism>
<evidence type="ECO:0000256" key="1">
    <source>
        <dbReference type="SAM" id="MobiDB-lite"/>
    </source>
</evidence>
<dbReference type="WBParaSite" id="PDA_v2.g1429.t1">
    <property type="protein sequence ID" value="PDA_v2.g1429.t1"/>
    <property type="gene ID" value="PDA_v2.g1429"/>
</dbReference>
<evidence type="ECO:0000313" key="3">
    <source>
        <dbReference type="Proteomes" id="UP000887578"/>
    </source>
</evidence>